<reference evidence="2" key="1">
    <citation type="journal article" date="2012" name="Science">
        <title>Fermentation, hydrogen, and sulfur metabolism in multiple uncultivated bacterial phyla.</title>
        <authorList>
            <person name="Wrighton K.C."/>
            <person name="Thomas B.C."/>
            <person name="Sharon I."/>
            <person name="Miller C.S."/>
            <person name="Castelle C.J."/>
            <person name="VerBerkmoes N.C."/>
            <person name="Wilkins M.J."/>
            <person name="Hettich R.L."/>
            <person name="Lipton M.S."/>
            <person name="Williams K.H."/>
            <person name="Long P.E."/>
            <person name="Banfield J.F."/>
        </authorList>
    </citation>
    <scope>NUCLEOTIDE SEQUENCE [LARGE SCALE GENOMIC DNA]</scope>
</reference>
<sequence length="197" mass="22084">MKNKNWIQTIWNAACAPFVVMGMAFGIYGFVIPESDVSKVVRYKVVGFYYTLDTTFAILRVAIFALLGYTMHQLVFSKMSAVPKKSHADVSSSAISEDLMQLMGWSALATSLSYGIFRLIIEAMEGGMSFALERVFGAIFFIVFSITMVLMVIPETVRLLKKMGYIKAQLAKGKRAFLWKQNSGPEEEPYIERAPCV</sequence>
<feature type="transmembrane region" description="Helical" evidence="1">
    <location>
        <begin position="133"/>
        <end position="153"/>
    </location>
</feature>
<evidence type="ECO:0000313" key="2">
    <source>
        <dbReference type="EMBL" id="EKD29996.1"/>
    </source>
</evidence>
<dbReference type="AlphaFoldDB" id="K1XYD4"/>
<name>K1XYD4_9BACT</name>
<keyword evidence="1" id="KW-0472">Membrane</keyword>
<organism evidence="2">
    <name type="scientific">uncultured bacterium</name>
    <name type="common">gcode 4</name>
    <dbReference type="NCBI Taxonomy" id="1234023"/>
    <lineage>
        <taxon>Bacteria</taxon>
        <taxon>environmental samples</taxon>
    </lineage>
</organism>
<feature type="transmembrane region" description="Helical" evidence="1">
    <location>
        <begin position="9"/>
        <end position="28"/>
    </location>
</feature>
<keyword evidence="1" id="KW-1133">Transmembrane helix</keyword>
<keyword evidence="1" id="KW-0812">Transmembrane</keyword>
<protein>
    <submittedName>
        <fullName evidence="2">Uncharacterized protein</fullName>
    </submittedName>
</protein>
<evidence type="ECO:0000256" key="1">
    <source>
        <dbReference type="SAM" id="Phobius"/>
    </source>
</evidence>
<proteinExistence type="predicted"/>
<feature type="transmembrane region" description="Helical" evidence="1">
    <location>
        <begin position="102"/>
        <end position="121"/>
    </location>
</feature>
<gene>
    <name evidence="2" type="ORF">ACD_78C00196G0003</name>
</gene>
<comment type="caution">
    <text evidence="2">The sequence shown here is derived from an EMBL/GenBank/DDBJ whole genome shotgun (WGS) entry which is preliminary data.</text>
</comment>
<dbReference type="EMBL" id="AMFJ01034196">
    <property type="protein sequence ID" value="EKD29996.1"/>
    <property type="molecule type" value="Genomic_DNA"/>
</dbReference>
<feature type="transmembrane region" description="Helical" evidence="1">
    <location>
        <begin position="48"/>
        <end position="69"/>
    </location>
</feature>
<accession>K1XYD4</accession>